<proteinExistence type="predicted"/>
<dbReference type="SUPFAM" id="SSF50969">
    <property type="entry name" value="YVTN repeat-like/Quinoprotein amine dehydrogenase"/>
    <property type="match status" value="1"/>
</dbReference>
<sequence length="318" mass="34764">MNDLFARYLDGCLRVYEIDAAAEGLLQAVRSVPVGAGLDVCGLAVAPQGDRIVYATTHEFVCLGRDGTELWRYALLPRSTEKYGHRPSAAFSPDGTLLWVYRPDAMAGRGSPDTWVVLDAWSGEVRAQADLGSCGHGGEHLPLPDGSRMLLDVGEGQDGSLVFAGSLKGKTLEVERYPWDDRCVMALAPGGGQFMSIDHGQADVAFHECPSGEVVLTLPVAVFGHDPESATFEWSGGYLDADTAVVTICGEREEDDVADEEREWYVHYRVDLRTGGVTDRFDAHSRHSYDLEPLGDGSWLTSDPDGRPLRWMDRRETG</sequence>
<dbReference type="InterPro" id="IPR011044">
    <property type="entry name" value="Quino_amine_DH_bsu"/>
</dbReference>
<protein>
    <recommendedName>
        <fullName evidence="3">WD40 repeat domain-containing protein</fullName>
    </recommendedName>
</protein>
<evidence type="ECO:0000313" key="1">
    <source>
        <dbReference type="EMBL" id="MBB6399738.1"/>
    </source>
</evidence>
<name>A0A7X0L2K4_9ACTN</name>
<evidence type="ECO:0008006" key="3">
    <source>
        <dbReference type="Google" id="ProtNLM"/>
    </source>
</evidence>
<gene>
    <name evidence="1" type="ORF">BKA00_006652</name>
</gene>
<evidence type="ECO:0000313" key="2">
    <source>
        <dbReference type="Proteomes" id="UP000546324"/>
    </source>
</evidence>
<organism evidence="1 2">
    <name type="scientific">Actinomadura coerulea</name>
    <dbReference type="NCBI Taxonomy" id="46159"/>
    <lineage>
        <taxon>Bacteria</taxon>
        <taxon>Bacillati</taxon>
        <taxon>Actinomycetota</taxon>
        <taxon>Actinomycetes</taxon>
        <taxon>Streptosporangiales</taxon>
        <taxon>Thermomonosporaceae</taxon>
        <taxon>Actinomadura</taxon>
    </lineage>
</organism>
<dbReference type="RefSeq" id="WP_185031775.1">
    <property type="nucleotide sequence ID" value="NZ_JACHMQ010000001.1"/>
</dbReference>
<accession>A0A7X0L2K4</accession>
<dbReference type="AlphaFoldDB" id="A0A7X0L2K4"/>
<keyword evidence="2" id="KW-1185">Reference proteome</keyword>
<dbReference type="Proteomes" id="UP000546324">
    <property type="component" value="Unassembled WGS sequence"/>
</dbReference>
<dbReference type="EMBL" id="JACHMQ010000001">
    <property type="protein sequence ID" value="MBB6399738.1"/>
    <property type="molecule type" value="Genomic_DNA"/>
</dbReference>
<comment type="caution">
    <text evidence="1">The sequence shown here is derived from an EMBL/GenBank/DDBJ whole genome shotgun (WGS) entry which is preliminary data.</text>
</comment>
<reference evidence="1 2" key="1">
    <citation type="submission" date="2020-08" db="EMBL/GenBank/DDBJ databases">
        <title>Sequencing the genomes of 1000 actinobacteria strains.</title>
        <authorList>
            <person name="Klenk H.-P."/>
        </authorList>
    </citation>
    <scope>NUCLEOTIDE SEQUENCE [LARGE SCALE GENOMIC DNA]</scope>
    <source>
        <strain evidence="1 2">DSM 43675</strain>
    </source>
</reference>